<dbReference type="InterPro" id="IPR004501">
    <property type="entry name" value="PTS_EIIC_3"/>
</dbReference>
<evidence type="ECO:0000256" key="3">
    <source>
        <dbReference type="ARBA" id="ARBA00022475"/>
    </source>
</evidence>
<feature type="transmembrane region" description="Helical" evidence="8">
    <location>
        <begin position="205"/>
        <end position="225"/>
    </location>
</feature>
<feature type="transmembrane region" description="Helical" evidence="8">
    <location>
        <begin position="279"/>
        <end position="299"/>
    </location>
</feature>
<evidence type="ECO:0000259" key="10">
    <source>
        <dbReference type="PROSITE" id="PS51105"/>
    </source>
</evidence>
<organism evidence="11 12">
    <name type="scientific">Desulfurobacterium pacificum</name>
    <dbReference type="NCBI Taxonomy" id="240166"/>
    <lineage>
        <taxon>Bacteria</taxon>
        <taxon>Pseudomonadati</taxon>
        <taxon>Aquificota</taxon>
        <taxon>Aquificia</taxon>
        <taxon>Desulfurobacteriales</taxon>
        <taxon>Desulfurobacteriaceae</taxon>
        <taxon>Desulfurobacterium</taxon>
    </lineage>
</organism>
<feature type="transmembrane region" description="Helical" evidence="8">
    <location>
        <begin position="64"/>
        <end position="80"/>
    </location>
</feature>
<evidence type="ECO:0000313" key="12">
    <source>
        <dbReference type="Proteomes" id="UP001157911"/>
    </source>
</evidence>
<keyword evidence="4" id="KW-0762">Sugar transport</keyword>
<keyword evidence="3" id="KW-1003">Cell membrane</keyword>
<feature type="transmembrane region" description="Helical" evidence="8">
    <location>
        <begin position="87"/>
        <end position="103"/>
    </location>
</feature>
<feature type="transmembrane region" description="Helical" evidence="8">
    <location>
        <begin position="348"/>
        <end position="369"/>
    </location>
</feature>
<dbReference type="SMART" id="SM00052">
    <property type="entry name" value="EAL"/>
    <property type="match status" value="1"/>
</dbReference>
<dbReference type="PANTHER" id="PTHR33121">
    <property type="entry name" value="CYCLIC DI-GMP PHOSPHODIESTERASE PDEF"/>
    <property type="match status" value="1"/>
</dbReference>
<gene>
    <name evidence="11" type="ORF">SAMN06265339_1016</name>
</gene>
<sequence length="667" mass="76354">MQLFVKKVLEDERILRFVITLQEAFTAVVPYILLTYVIFFAYFLLDYFGIEIRLLSTLSDVLERFLPVAIAASISYFFAVRLKVSQIMAVFLSLAVLLTVWTVEATNQFILPKGATPGVLIVPFISTYFLKKLYPYLSLRLKEEDGNFHIYRLVNYLLVFVGAFAVSLILYLPLSFYINSVESFIRNGSWIEKVPSVLLLAFRDFVIQFFWFFGIHGSHIAFSIFGAEPFLKEIFPGLKAIEFHRMFVNVGGDGLGLPMAIAFLFALRDKPFRTIVRVSFPFTFFNINTLLIYSVIVLNRFFLIPFIFLPLFNLFAAYAFLSIFPVHFTNFTVVWTTPPFLDAYLKTGGNLGVVAFQVLLVCFDSVVYYRFAKKFSEQVFLLSSKKVLEKNLEIGEEIQSQEGILAYKAQREIILAQSRLNELVRSLNAETLRIFYQPKVDVREGSCSKFEALLRFRQGNRWVGPVFLCMIEQAGLAPIVDVWVCKQVKKDIETLEREGLNLEISVNLHPDTIRNKDAIRRVVSILEGKNVVFEIVERSFLYGSIAEENVKSLKDAGFKISIDDFGTGYSSFEIITKFDIDEIKLDKSLIDIVDTPRGLAVCKHVTKMCHDIGCDVVAEGVETRKQFMIVKRIGVDYVQGFFFSRAVPFEEMKELCLRGFDTTIEIS</sequence>
<dbReference type="EMBL" id="FXUB01000002">
    <property type="protein sequence ID" value="SMP12009.1"/>
    <property type="molecule type" value="Genomic_DNA"/>
</dbReference>
<comment type="caution">
    <text evidence="11">The sequence shown here is derived from an EMBL/GenBank/DDBJ whole genome shotgun (WGS) entry which is preliminary data.</text>
</comment>
<feature type="transmembrane region" description="Helical" evidence="8">
    <location>
        <begin position="150"/>
        <end position="174"/>
    </location>
</feature>
<feature type="domain" description="EAL" evidence="9">
    <location>
        <begin position="416"/>
        <end position="660"/>
    </location>
</feature>
<proteinExistence type="predicted"/>
<keyword evidence="2" id="KW-0813">Transport</keyword>
<dbReference type="Pfam" id="PF02378">
    <property type="entry name" value="PTS_EIIC"/>
    <property type="match status" value="1"/>
</dbReference>
<keyword evidence="12" id="KW-1185">Reference proteome</keyword>
<feature type="transmembrane region" description="Helical" evidence="8">
    <location>
        <begin position="246"/>
        <end position="267"/>
    </location>
</feature>
<dbReference type="Gene3D" id="3.20.20.450">
    <property type="entry name" value="EAL domain"/>
    <property type="match status" value="1"/>
</dbReference>
<protein>
    <submittedName>
        <fullName evidence="11">Diguanylate phosphodiesterase</fullName>
    </submittedName>
</protein>
<keyword evidence="5 8" id="KW-0812">Transmembrane</keyword>
<dbReference type="RefSeq" id="WP_283400491.1">
    <property type="nucleotide sequence ID" value="NZ_FXUB01000002.1"/>
</dbReference>
<evidence type="ECO:0000256" key="2">
    <source>
        <dbReference type="ARBA" id="ARBA00022448"/>
    </source>
</evidence>
<name>A0ABY1NLT5_9BACT</name>
<feature type="transmembrane region" description="Helical" evidence="8">
    <location>
        <begin position="306"/>
        <end position="328"/>
    </location>
</feature>
<dbReference type="PROSITE" id="PS51105">
    <property type="entry name" value="PTS_EIIC_TYPE_3"/>
    <property type="match status" value="1"/>
</dbReference>
<dbReference type="SUPFAM" id="SSF141868">
    <property type="entry name" value="EAL domain-like"/>
    <property type="match status" value="1"/>
</dbReference>
<evidence type="ECO:0000256" key="5">
    <source>
        <dbReference type="ARBA" id="ARBA00022692"/>
    </source>
</evidence>
<dbReference type="PROSITE" id="PS50883">
    <property type="entry name" value="EAL"/>
    <property type="match status" value="1"/>
</dbReference>
<evidence type="ECO:0000256" key="1">
    <source>
        <dbReference type="ARBA" id="ARBA00004651"/>
    </source>
</evidence>
<dbReference type="InterPro" id="IPR001633">
    <property type="entry name" value="EAL_dom"/>
</dbReference>
<dbReference type="Pfam" id="PF00563">
    <property type="entry name" value="EAL"/>
    <property type="match status" value="1"/>
</dbReference>
<evidence type="ECO:0000259" key="9">
    <source>
        <dbReference type="PROSITE" id="PS50883"/>
    </source>
</evidence>
<dbReference type="CDD" id="cd01948">
    <property type="entry name" value="EAL"/>
    <property type="match status" value="1"/>
</dbReference>
<evidence type="ECO:0000256" key="7">
    <source>
        <dbReference type="ARBA" id="ARBA00023136"/>
    </source>
</evidence>
<dbReference type="InterPro" id="IPR003352">
    <property type="entry name" value="PTS_EIIC"/>
</dbReference>
<keyword evidence="7 8" id="KW-0472">Membrane</keyword>
<comment type="subcellular location">
    <subcellularLocation>
        <location evidence="1">Cell membrane</location>
        <topology evidence="1">Multi-pass membrane protein</topology>
    </subcellularLocation>
</comment>
<evidence type="ECO:0000256" key="8">
    <source>
        <dbReference type="SAM" id="Phobius"/>
    </source>
</evidence>
<dbReference type="InterPro" id="IPR035919">
    <property type="entry name" value="EAL_sf"/>
</dbReference>
<accession>A0ABY1NLT5</accession>
<dbReference type="Proteomes" id="UP001157911">
    <property type="component" value="Unassembled WGS sequence"/>
</dbReference>
<evidence type="ECO:0000256" key="6">
    <source>
        <dbReference type="ARBA" id="ARBA00022989"/>
    </source>
</evidence>
<dbReference type="InterPro" id="IPR050706">
    <property type="entry name" value="Cyclic-di-GMP_PDE-like"/>
</dbReference>
<evidence type="ECO:0000256" key="4">
    <source>
        <dbReference type="ARBA" id="ARBA00022597"/>
    </source>
</evidence>
<feature type="domain" description="PTS EIIC type-3" evidence="10">
    <location>
        <begin position="1"/>
        <end position="371"/>
    </location>
</feature>
<evidence type="ECO:0000313" key="11">
    <source>
        <dbReference type="EMBL" id="SMP12009.1"/>
    </source>
</evidence>
<keyword evidence="6 8" id="KW-1133">Transmembrane helix</keyword>
<feature type="transmembrane region" description="Helical" evidence="8">
    <location>
        <begin position="21"/>
        <end position="44"/>
    </location>
</feature>
<dbReference type="PANTHER" id="PTHR33121:SF71">
    <property type="entry name" value="OXYGEN SENSOR PROTEIN DOSP"/>
    <property type="match status" value="1"/>
</dbReference>
<reference evidence="11 12" key="1">
    <citation type="submission" date="2017-05" db="EMBL/GenBank/DDBJ databases">
        <authorList>
            <person name="Varghese N."/>
            <person name="Submissions S."/>
        </authorList>
    </citation>
    <scope>NUCLEOTIDE SEQUENCE [LARGE SCALE GENOMIC DNA]</scope>
    <source>
        <strain evidence="11 12">DSM 15522</strain>
    </source>
</reference>